<evidence type="ECO:0000313" key="2">
    <source>
        <dbReference type="Proteomes" id="UP000316092"/>
    </source>
</evidence>
<name>A0A553V6N0_9DEIO</name>
<gene>
    <name evidence="1" type="ORF">FNU79_02465</name>
</gene>
<organism evidence="1 2">
    <name type="scientific">Deinococcus detaillensis</name>
    <dbReference type="NCBI Taxonomy" id="2592048"/>
    <lineage>
        <taxon>Bacteria</taxon>
        <taxon>Thermotogati</taxon>
        <taxon>Deinococcota</taxon>
        <taxon>Deinococci</taxon>
        <taxon>Deinococcales</taxon>
        <taxon>Deinococcaceae</taxon>
        <taxon>Deinococcus</taxon>
    </lineage>
</organism>
<dbReference type="Proteomes" id="UP000316092">
    <property type="component" value="Unassembled WGS sequence"/>
</dbReference>
<dbReference type="PANTHER" id="PTHR35807">
    <property type="entry name" value="TRANSCRIPTIONAL REGULATOR REDD-RELATED"/>
    <property type="match status" value="1"/>
</dbReference>
<dbReference type="RefSeq" id="WP_143719271.1">
    <property type="nucleotide sequence ID" value="NZ_VKDB01000001.1"/>
</dbReference>
<dbReference type="Gene3D" id="1.10.10.10">
    <property type="entry name" value="Winged helix-like DNA-binding domain superfamily/Winged helix DNA-binding domain"/>
    <property type="match status" value="1"/>
</dbReference>
<dbReference type="InterPro" id="IPR036388">
    <property type="entry name" value="WH-like_DNA-bd_sf"/>
</dbReference>
<dbReference type="PANTHER" id="PTHR35807:SF3">
    <property type="entry name" value="BLL5740 PROTEIN"/>
    <property type="match status" value="1"/>
</dbReference>
<dbReference type="AlphaFoldDB" id="A0A553V6N0"/>
<reference evidence="1 2" key="1">
    <citation type="submission" date="2019-07" db="EMBL/GenBank/DDBJ databases">
        <title>Deinococcus detaillus sp. nov., isolated from humus soil in Antarctica.</title>
        <authorList>
            <person name="Zhang K."/>
        </authorList>
    </citation>
    <scope>NUCLEOTIDE SEQUENCE [LARGE SCALE GENOMIC DNA]</scope>
    <source>
        <strain evidence="1 2">H1</strain>
    </source>
</reference>
<keyword evidence="2" id="KW-1185">Reference proteome</keyword>
<evidence type="ECO:0008006" key="3">
    <source>
        <dbReference type="Google" id="ProtNLM"/>
    </source>
</evidence>
<dbReference type="InterPro" id="IPR011990">
    <property type="entry name" value="TPR-like_helical_dom_sf"/>
</dbReference>
<evidence type="ECO:0000313" key="1">
    <source>
        <dbReference type="EMBL" id="TSA88108.1"/>
    </source>
</evidence>
<comment type="caution">
    <text evidence="1">The sequence shown here is derived from an EMBL/GenBank/DDBJ whole genome shotgun (WGS) entry which is preliminary data.</text>
</comment>
<dbReference type="InterPro" id="IPR051677">
    <property type="entry name" value="AfsR-DnrI-RedD_regulator"/>
</dbReference>
<accession>A0A553V6N0</accession>
<proteinExistence type="predicted"/>
<protein>
    <recommendedName>
        <fullName evidence="3">Bacterial transcriptional activator domain-containing protein</fullName>
    </recommendedName>
</protein>
<dbReference type="OrthoDB" id="60296at2"/>
<dbReference type="EMBL" id="VKDB01000001">
    <property type="protein sequence ID" value="TSA88108.1"/>
    <property type="molecule type" value="Genomic_DNA"/>
</dbReference>
<dbReference type="SUPFAM" id="SSF48452">
    <property type="entry name" value="TPR-like"/>
    <property type="match status" value="1"/>
</dbReference>
<sequence>MGPPSLQIGGQDLFFKTRKALALALYLALEGPQPQDALLELLWPDSPHSGSLRTAALHLRQALGEQAWRLQTQWCGLSLDLSGAFVDAHTLGQLSAEQALAWKPGLFLAGLHLKGNPAWDDYLMLRAETLAAEYDRRLAELCRALAEQGDYDHACELARRRSELDPLSENACSQWGWVLGLAGLPQKAASIQAAFARRFTQVFGFGPLSAGLRPEEGGQFFSPPFPNKAQREAVVA</sequence>